<name>A0A7G8PV79_9FLAO</name>
<evidence type="ECO:0000256" key="1">
    <source>
        <dbReference type="SAM" id="SignalP"/>
    </source>
</evidence>
<proteinExistence type="predicted"/>
<protein>
    <recommendedName>
        <fullName evidence="4">Carboxypeptidase regulatory-like domain-containing protein</fullName>
    </recommendedName>
</protein>
<feature type="signal peptide" evidence="1">
    <location>
        <begin position="1"/>
        <end position="17"/>
    </location>
</feature>
<dbReference type="EMBL" id="CP052909">
    <property type="protein sequence ID" value="QNJ98245.1"/>
    <property type="molecule type" value="Genomic_DNA"/>
</dbReference>
<keyword evidence="3" id="KW-1185">Reference proteome</keyword>
<dbReference type="InterPro" id="IPR008969">
    <property type="entry name" value="CarboxyPept-like_regulatory"/>
</dbReference>
<evidence type="ECO:0000313" key="3">
    <source>
        <dbReference type="Proteomes" id="UP000515514"/>
    </source>
</evidence>
<accession>A0A7G8PV79</accession>
<gene>
    <name evidence="2" type="ORF">ALE3EI_1693</name>
</gene>
<feature type="chain" id="PRO_5028912312" description="Carboxypeptidase regulatory-like domain-containing protein" evidence="1">
    <location>
        <begin position="18"/>
        <end position="218"/>
    </location>
</feature>
<evidence type="ECO:0008006" key="4">
    <source>
        <dbReference type="Google" id="ProtNLM"/>
    </source>
</evidence>
<keyword evidence="1" id="KW-0732">Signal</keyword>
<dbReference type="AlphaFoldDB" id="A0A7G8PV79"/>
<organism evidence="2 3">
    <name type="scientific">Constantimarinum furrinae</name>
    <dbReference type="NCBI Taxonomy" id="2562285"/>
    <lineage>
        <taxon>Bacteria</taxon>
        <taxon>Pseudomonadati</taxon>
        <taxon>Bacteroidota</taxon>
        <taxon>Flavobacteriia</taxon>
        <taxon>Flavobacteriales</taxon>
        <taxon>Flavobacteriaceae</taxon>
        <taxon>Altibacter/Constantimarinum group</taxon>
        <taxon>Constantimarinum</taxon>
    </lineage>
</organism>
<sequence>MKKVLYLLLLFVLCAFQCEEEVENDQRSSVSGLIVDGNNNPLSDIKIQVISEDLVLGESRSESNGFFNFTTLRTGYDDFRIAINRTEGSPYSRVTYVYGDSSFEERYNLDQVVLRKLATLDFKITKTSPDQNVLDFSLEYISSECSFFFIDTNIPNSEDCYEDKIISGTLNDNQTNFETEVPSLLNTTVRFTYELNNEPPQIILIELTEATTTYEFEY</sequence>
<dbReference type="SUPFAM" id="SSF49464">
    <property type="entry name" value="Carboxypeptidase regulatory domain-like"/>
    <property type="match status" value="1"/>
</dbReference>
<reference evidence="2 3" key="1">
    <citation type="submission" date="2020-04" db="EMBL/GenBank/DDBJ databases">
        <title>Genome sequence of Altibacter aquimarinus strain ALE3EI.</title>
        <authorList>
            <person name="Oh H.-M."/>
            <person name="Jang D."/>
        </authorList>
    </citation>
    <scope>NUCLEOTIDE SEQUENCE [LARGE SCALE GENOMIC DNA]</scope>
    <source>
        <strain evidence="2 3">ALE3EI</strain>
    </source>
</reference>
<dbReference type="KEGG" id="alti:ALE3EI_1693"/>
<dbReference type="Proteomes" id="UP000515514">
    <property type="component" value="Chromosome"/>
</dbReference>
<dbReference type="RefSeq" id="WP_186987853.1">
    <property type="nucleotide sequence ID" value="NZ_CP052909.1"/>
</dbReference>
<evidence type="ECO:0000313" key="2">
    <source>
        <dbReference type="EMBL" id="QNJ98245.1"/>
    </source>
</evidence>